<dbReference type="GO" id="GO:0016020">
    <property type="term" value="C:membrane"/>
    <property type="evidence" value="ECO:0007669"/>
    <property type="project" value="InterPro"/>
</dbReference>
<feature type="transmembrane region" description="Helical" evidence="1">
    <location>
        <begin position="82"/>
        <end position="103"/>
    </location>
</feature>
<feature type="transmembrane region" description="Helical" evidence="1">
    <location>
        <begin position="138"/>
        <end position="161"/>
    </location>
</feature>
<proteinExistence type="predicted"/>
<dbReference type="EMBL" id="JABEVU030000001">
    <property type="protein sequence ID" value="MDB0579186.1"/>
    <property type="molecule type" value="Genomic_DNA"/>
</dbReference>
<feature type="transmembrane region" description="Helical" evidence="1">
    <location>
        <begin position="207"/>
        <end position="228"/>
    </location>
</feature>
<keyword evidence="2" id="KW-0378">Hydrolase</keyword>
<feature type="transmembrane region" description="Helical" evidence="1">
    <location>
        <begin position="56"/>
        <end position="76"/>
    </location>
</feature>
<keyword evidence="1" id="KW-0472">Membrane</keyword>
<keyword evidence="2" id="KW-0031">Aminopeptidase</keyword>
<dbReference type="GeneID" id="77844187"/>
<dbReference type="PANTHER" id="PTHR38457:SF1">
    <property type="entry name" value="REGULATOR ABRB-RELATED"/>
    <property type="match status" value="1"/>
</dbReference>
<dbReference type="NCBIfam" id="TIGR03082">
    <property type="entry name" value="Gneg_AbrB_dup"/>
    <property type="match status" value="2"/>
</dbReference>
<keyword evidence="1" id="KW-1133">Transmembrane helix</keyword>
<dbReference type="InterPro" id="IPR017516">
    <property type="entry name" value="AbrB_dup"/>
</dbReference>
<gene>
    <name evidence="3" type="ORF">F7P68_0001365</name>
    <name evidence="2" type="ORF">SN16_01345</name>
</gene>
<reference evidence="3 5" key="4">
    <citation type="submission" date="2022-12" db="EMBL/GenBank/DDBJ databases">
        <title>Genome analysis and biological profiling of marine Salinicoccus roseus MOSEL-ME25.</title>
        <authorList>
            <person name="Mirza F.T."/>
            <person name="Xie Y."/>
            <person name="Shinwari Z.K."/>
        </authorList>
    </citation>
    <scope>NUCLEOTIDE SEQUENCE [LARGE SCALE GENOMIC DNA]</scope>
    <source>
        <strain evidence="3 5">MOSEL-ME25</strain>
    </source>
</reference>
<keyword evidence="2" id="KW-0645">Protease</keyword>
<reference evidence="5" key="2">
    <citation type="submission" date="2020-04" db="EMBL/GenBank/DDBJ databases">
        <title>Genome analysis and biological profiling of marine Cellulosimicrobium funkei MOSEL-ME6.</title>
        <authorList>
            <person name="Tanveer F."/>
            <person name="Xie Y."/>
            <person name="Shinwari Z.K."/>
        </authorList>
    </citation>
    <scope>NUCLEOTIDE SEQUENCE [LARGE SCALE GENOMIC DNA]</scope>
    <source>
        <strain evidence="5">MOSEL-ME25</strain>
    </source>
</reference>
<evidence type="ECO:0000313" key="5">
    <source>
        <dbReference type="Proteomes" id="UP000527860"/>
    </source>
</evidence>
<accession>A0A0C2DPM7</accession>
<reference evidence="2 4" key="1">
    <citation type="submission" date="2015-01" db="EMBL/GenBank/DDBJ databases">
        <title>Genome sequences of high lactate-tolerant strain Salinicoccus roseus W12 with industrial interest.</title>
        <authorList>
            <person name="Wang H."/>
            <person name="Yu B."/>
        </authorList>
    </citation>
    <scope>NUCLEOTIDE SEQUENCE [LARGE SCALE GENOMIC DNA]</scope>
    <source>
        <strain evidence="2 4">W12</strain>
    </source>
</reference>
<organism evidence="2 4">
    <name type="scientific">Salinicoccus roseus</name>
    <dbReference type="NCBI Taxonomy" id="45670"/>
    <lineage>
        <taxon>Bacteria</taxon>
        <taxon>Bacillati</taxon>
        <taxon>Bacillota</taxon>
        <taxon>Bacilli</taxon>
        <taxon>Bacillales</taxon>
        <taxon>Staphylococcaceae</taxon>
        <taxon>Salinicoccus</taxon>
    </lineage>
</organism>
<keyword evidence="1" id="KW-0812">Transmembrane</keyword>
<keyword evidence="5" id="KW-1185">Reference proteome</keyword>
<feature type="transmembrane region" description="Helical" evidence="1">
    <location>
        <begin position="323"/>
        <end position="343"/>
    </location>
</feature>
<reference evidence="3" key="3">
    <citation type="submission" date="2020-04" db="EMBL/GenBank/DDBJ databases">
        <authorList>
            <person name="Tanveer F."/>
            <person name="Xie Y."/>
            <person name="Shinwari Z.K."/>
        </authorList>
    </citation>
    <scope>NUCLEOTIDE SEQUENCE</scope>
    <source>
        <strain evidence="3">MOSEL-ME25</strain>
    </source>
</reference>
<sequence>MKYMNLVFLFIAAIVLSALLQWVGMVLPWLFGAMMATVLFYRLVTKAFHYPKWLGNVGLVIIGAEIGSAFTLQTLSDMADDYINIILISLFIIILSLILARFFMKMTGCTMETAVLSSIPGALSQMIVMAEEEKRADLLLVTMTQMSRIVLVVIFVPLIASLTKGQGTSELNETAAPLLSVVTWDMLWIIAAVPVIILILMKLKFPVPFMMGPMLAILGWNMATDYTFSVDTEFMYAAQLFFGIRIGVQLSALITQLNSRMIAAMFIQNVLVIAGTMGIVLMFLLVTDHNFTDLFLSAAPGGIGQIIIVAVEMGANTAMISSYHIFRIFFILLIIAPLINYLLRRNRRRRQHADDGA</sequence>
<protein>
    <submittedName>
        <fullName evidence="3">AbrB family transcriptional regulator</fullName>
    </submittedName>
    <submittedName>
        <fullName evidence="2">Aminopeptidase</fullName>
    </submittedName>
</protein>
<feature type="transmembrane region" description="Helical" evidence="1">
    <location>
        <begin position="234"/>
        <end position="254"/>
    </location>
</feature>
<feature type="transmembrane region" description="Helical" evidence="1">
    <location>
        <begin position="181"/>
        <end position="200"/>
    </location>
</feature>
<dbReference type="GO" id="GO:0004177">
    <property type="term" value="F:aminopeptidase activity"/>
    <property type="evidence" value="ECO:0007669"/>
    <property type="project" value="UniProtKB-KW"/>
</dbReference>
<evidence type="ECO:0000313" key="3">
    <source>
        <dbReference type="EMBL" id="MDB0579186.1"/>
    </source>
</evidence>
<comment type="caution">
    <text evidence="2">The sequence shown here is derived from an EMBL/GenBank/DDBJ whole genome shotgun (WGS) entry which is preliminary data.</text>
</comment>
<dbReference type="AlphaFoldDB" id="A0A0C2DPM7"/>
<dbReference type="PANTHER" id="PTHR38457">
    <property type="entry name" value="REGULATOR ABRB-RELATED"/>
    <property type="match status" value="1"/>
</dbReference>
<evidence type="ECO:0000313" key="4">
    <source>
        <dbReference type="Proteomes" id="UP000031546"/>
    </source>
</evidence>
<dbReference type="STRING" id="45670.SN16_01345"/>
<dbReference type="Proteomes" id="UP000527860">
    <property type="component" value="Unassembled WGS sequence"/>
</dbReference>
<dbReference type="RefSeq" id="WP_040104805.1">
    <property type="nucleotide sequence ID" value="NZ_JABEVU030000001.1"/>
</dbReference>
<evidence type="ECO:0000313" key="2">
    <source>
        <dbReference type="EMBL" id="KIH72033.1"/>
    </source>
</evidence>
<dbReference type="InterPro" id="IPR007820">
    <property type="entry name" value="AbrB_fam"/>
</dbReference>
<name>A0A0C2DPM7_9STAP</name>
<dbReference type="Pfam" id="PF05145">
    <property type="entry name" value="AbrB"/>
    <property type="match status" value="1"/>
</dbReference>
<dbReference type="OrthoDB" id="5460360at2"/>
<evidence type="ECO:0000256" key="1">
    <source>
        <dbReference type="SAM" id="Phobius"/>
    </source>
</evidence>
<dbReference type="EMBL" id="JXII01000001">
    <property type="protein sequence ID" value="KIH72033.1"/>
    <property type="molecule type" value="Genomic_DNA"/>
</dbReference>
<dbReference type="PIRSF" id="PIRSF038991">
    <property type="entry name" value="Protein_AbrB"/>
    <property type="match status" value="1"/>
</dbReference>
<dbReference type="Proteomes" id="UP000031546">
    <property type="component" value="Unassembled WGS sequence"/>
</dbReference>
<dbReference type="GO" id="GO:0010468">
    <property type="term" value="P:regulation of gene expression"/>
    <property type="evidence" value="ECO:0007669"/>
    <property type="project" value="InterPro"/>
</dbReference>
<feature type="transmembrane region" description="Helical" evidence="1">
    <location>
        <begin position="266"/>
        <end position="286"/>
    </location>
</feature>